<keyword evidence="9" id="KW-1185">Reference proteome</keyword>
<feature type="transmembrane region" description="Helical" evidence="6">
    <location>
        <begin position="121"/>
        <end position="144"/>
    </location>
</feature>
<feature type="transmembrane region" description="Helical" evidence="6">
    <location>
        <begin position="15"/>
        <end position="33"/>
    </location>
</feature>
<dbReference type="AlphaFoldDB" id="A0AAC9LG88"/>
<feature type="domain" description="Ion transport" evidence="7">
    <location>
        <begin position="14"/>
        <end position="226"/>
    </location>
</feature>
<keyword evidence="2 6" id="KW-0812">Transmembrane</keyword>
<dbReference type="GO" id="GO:0005248">
    <property type="term" value="F:voltage-gated sodium channel activity"/>
    <property type="evidence" value="ECO:0007669"/>
    <property type="project" value="TreeGrafter"/>
</dbReference>
<feature type="region of interest" description="Disordered" evidence="5">
    <location>
        <begin position="266"/>
        <end position="311"/>
    </location>
</feature>
<sequence length="311" mass="34157">MTSRERVRAVVDARWFNRFIIGVIVVNTVGLGLETSPGLMAEYGTLIHTVDLTAIGIFVVELAAKFYAYRLRFFRDPWNWFDMVVVGVALVPAGETFAVLRALRIMRALRLISQVPSMRRVVTALLSAIPGLLSILGLLLLVLYTSAVVGVQLFRGAAPELFGDLTTSLFTLFAVMTMEGWQGIAEEVMAVYPAAWIFFIGYIVVTSFIVLNLLIAVLVSTMENQLSAERWEEDQSIEAVQHARVMDELRMLYDKLAEVQAALPRQTGGPADGIDQVDPTAGRAEAAQHGARADAALPSHEKPDRLPEPAA</sequence>
<feature type="transmembrane region" description="Helical" evidence="6">
    <location>
        <begin position="80"/>
        <end position="100"/>
    </location>
</feature>
<evidence type="ECO:0000256" key="3">
    <source>
        <dbReference type="ARBA" id="ARBA00022989"/>
    </source>
</evidence>
<reference evidence="9" key="1">
    <citation type="submission" date="2016-06" db="EMBL/GenBank/DDBJ databases">
        <title>Complete genome sequence of Actinoalloteichus fjordicus DSM 46855 (=ADI127-17), type strain of the new species Actinoalloteichus fjordicus.</title>
        <authorList>
            <person name="Ruckert C."/>
            <person name="Nouioui I."/>
            <person name="Willmese J."/>
            <person name="van Wezel G."/>
            <person name="Klenk H.-P."/>
            <person name="Kalinowski J."/>
            <person name="Zotchev S.B."/>
        </authorList>
    </citation>
    <scope>NUCLEOTIDE SEQUENCE [LARGE SCALE GENOMIC DNA]</scope>
    <source>
        <strain evidence="9">ADI127-7</strain>
    </source>
</reference>
<dbReference type="InterPro" id="IPR043203">
    <property type="entry name" value="VGCC_Ca_Na"/>
</dbReference>
<evidence type="ECO:0000256" key="2">
    <source>
        <dbReference type="ARBA" id="ARBA00022692"/>
    </source>
</evidence>
<dbReference type="KEGG" id="acad:UA74_25115"/>
<accession>A0AAC9LG88</accession>
<dbReference type="InterPro" id="IPR005821">
    <property type="entry name" value="Ion_trans_dom"/>
</dbReference>
<dbReference type="RefSeq" id="WP_075742468.1">
    <property type="nucleotide sequence ID" value="NZ_CP016076.1"/>
</dbReference>
<dbReference type="PANTHER" id="PTHR10037:SF62">
    <property type="entry name" value="SODIUM CHANNEL PROTEIN 60E"/>
    <property type="match status" value="1"/>
</dbReference>
<comment type="subcellular location">
    <subcellularLocation>
        <location evidence="1">Membrane</location>
        <topology evidence="1">Multi-pass membrane protein</topology>
    </subcellularLocation>
</comment>
<dbReference type="Gene3D" id="1.10.287.70">
    <property type="match status" value="1"/>
</dbReference>
<proteinExistence type="predicted"/>
<dbReference type="EMBL" id="CP016076">
    <property type="protein sequence ID" value="APU17037.1"/>
    <property type="molecule type" value="Genomic_DNA"/>
</dbReference>
<name>A0AAC9LG88_9PSEU</name>
<protein>
    <submittedName>
        <fullName evidence="8">Ion transport protein</fullName>
    </submittedName>
</protein>
<evidence type="ECO:0000256" key="5">
    <source>
        <dbReference type="SAM" id="MobiDB-lite"/>
    </source>
</evidence>
<evidence type="ECO:0000313" key="9">
    <source>
        <dbReference type="Proteomes" id="UP000185511"/>
    </source>
</evidence>
<evidence type="ECO:0000259" key="7">
    <source>
        <dbReference type="Pfam" id="PF00520"/>
    </source>
</evidence>
<feature type="transmembrane region" description="Helical" evidence="6">
    <location>
        <begin position="196"/>
        <end position="220"/>
    </location>
</feature>
<dbReference type="Pfam" id="PF00520">
    <property type="entry name" value="Ion_trans"/>
    <property type="match status" value="1"/>
</dbReference>
<evidence type="ECO:0000313" key="8">
    <source>
        <dbReference type="EMBL" id="APU17037.1"/>
    </source>
</evidence>
<dbReference type="GO" id="GO:0001518">
    <property type="term" value="C:voltage-gated sodium channel complex"/>
    <property type="evidence" value="ECO:0007669"/>
    <property type="project" value="TreeGrafter"/>
</dbReference>
<keyword evidence="4 6" id="KW-0472">Membrane</keyword>
<gene>
    <name evidence="8" type="ORF">UA74_25115</name>
</gene>
<keyword evidence="3 6" id="KW-1133">Transmembrane helix</keyword>
<dbReference type="Gene3D" id="1.20.120.350">
    <property type="entry name" value="Voltage-gated potassium channels. Chain C"/>
    <property type="match status" value="1"/>
</dbReference>
<dbReference type="SUPFAM" id="SSF81324">
    <property type="entry name" value="Voltage-gated potassium channels"/>
    <property type="match status" value="1"/>
</dbReference>
<dbReference type="InterPro" id="IPR027359">
    <property type="entry name" value="Volt_channel_dom_sf"/>
</dbReference>
<feature type="compositionally biased region" description="Basic and acidic residues" evidence="5">
    <location>
        <begin position="299"/>
        <end position="311"/>
    </location>
</feature>
<dbReference type="PANTHER" id="PTHR10037">
    <property type="entry name" value="VOLTAGE-GATED CATION CHANNEL CALCIUM AND SODIUM"/>
    <property type="match status" value="1"/>
</dbReference>
<evidence type="ECO:0000256" key="1">
    <source>
        <dbReference type="ARBA" id="ARBA00004141"/>
    </source>
</evidence>
<evidence type="ECO:0000256" key="4">
    <source>
        <dbReference type="ARBA" id="ARBA00023136"/>
    </source>
</evidence>
<organism evidence="8 9">
    <name type="scientific">Actinoalloteichus fjordicus</name>
    <dbReference type="NCBI Taxonomy" id="1612552"/>
    <lineage>
        <taxon>Bacteria</taxon>
        <taxon>Bacillati</taxon>
        <taxon>Actinomycetota</taxon>
        <taxon>Actinomycetes</taxon>
        <taxon>Pseudonocardiales</taxon>
        <taxon>Pseudonocardiaceae</taxon>
        <taxon>Actinoalloteichus</taxon>
    </lineage>
</organism>
<dbReference type="Proteomes" id="UP000185511">
    <property type="component" value="Chromosome"/>
</dbReference>
<evidence type="ECO:0000256" key="6">
    <source>
        <dbReference type="SAM" id="Phobius"/>
    </source>
</evidence>